<dbReference type="GO" id="GO:0050776">
    <property type="term" value="P:regulation of immune response"/>
    <property type="evidence" value="ECO:0007669"/>
    <property type="project" value="InterPro"/>
</dbReference>
<dbReference type="GO" id="GO:0005102">
    <property type="term" value="F:signaling receptor binding"/>
    <property type="evidence" value="ECO:0007669"/>
    <property type="project" value="InterPro"/>
</dbReference>
<name>A0A6J0SE51_9SAUR</name>
<feature type="transmembrane region" description="Helical" evidence="1">
    <location>
        <begin position="34"/>
        <end position="57"/>
    </location>
</feature>
<dbReference type="GO" id="GO:0043548">
    <property type="term" value="F:phosphatidylinositol 3-kinase binding"/>
    <property type="evidence" value="ECO:0007669"/>
    <property type="project" value="InterPro"/>
</dbReference>
<reference evidence="4" key="1">
    <citation type="submission" date="2025-08" db="UniProtKB">
        <authorList>
            <consortium name="RefSeq"/>
        </authorList>
    </citation>
    <scope>IDENTIFICATION</scope>
</reference>
<keyword evidence="1" id="KW-0812">Transmembrane</keyword>
<evidence type="ECO:0000313" key="3">
    <source>
        <dbReference type="Proteomes" id="UP001652642"/>
    </source>
</evidence>
<keyword evidence="1" id="KW-0472">Membrane</keyword>
<dbReference type="Pfam" id="PF07213">
    <property type="entry name" value="DAP10"/>
    <property type="match status" value="1"/>
</dbReference>
<protein>
    <submittedName>
        <fullName evidence="4">Hematopoietic cell signal transducer</fullName>
    </submittedName>
</protein>
<dbReference type="InterPro" id="IPR009861">
    <property type="entry name" value="HCST"/>
</dbReference>
<keyword evidence="2" id="KW-0732">Signal</keyword>
<evidence type="ECO:0000313" key="4">
    <source>
        <dbReference type="RefSeq" id="XP_020633073.2"/>
    </source>
</evidence>
<dbReference type="GeneID" id="110069844"/>
<sequence>MWGFAVSIFCLVTASAAAQDPGNYANCYHITTGTITGIVVGDIVLTVLLLIPVYYCIRPKDSRKSERTDYVNMIGKSI</sequence>
<feature type="signal peptide" evidence="2">
    <location>
        <begin position="1"/>
        <end position="18"/>
    </location>
</feature>
<organism evidence="3 4">
    <name type="scientific">Pogona vitticeps</name>
    <name type="common">central bearded dragon</name>
    <dbReference type="NCBI Taxonomy" id="103695"/>
    <lineage>
        <taxon>Eukaryota</taxon>
        <taxon>Metazoa</taxon>
        <taxon>Chordata</taxon>
        <taxon>Craniata</taxon>
        <taxon>Vertebrata</taxon>
        <taxon>Euteleostomi</taxon>
        <taxon>Lepidosauria</taxon>
        <taxon>Squamata</taxon>
        <taxon>Bifurcata</taxon>
        <taxon>Unidentata</taxon>
        <taxon>Episquamata</taxon>
        <taxon>Toxicofera</taxon>
        <taxon>Iguania</taxon>
        <taxon>Acrodonta</taxon>
        <taxon>Agamidae</taxon>
        <taxon>Amphibolurinae</taxon>
        <taxon>Pogona</taxon>
    </lineage>
</organism>
<dbReference type="InParanoid" id="A0A6J0SE51"/>
<dbReference type="Proteomes" id="UP001652642">
    <property type="component" value="Chromosome 9"/>
</dbReference>
<dbReference type="GO" id="GO:0016020">
    <property type="term" value="C:membrane"/>
    <property type="evidence" value="ECO:0007669"/>
    <property type="project" value="InterPro"/>
</dbReference>
<dbReference type="Gene3D" id="1.10.287.770">
    <property type="entry name" value="YojJ-like"/>
    <property type="match status" value="1"/>
</dbReference>
<dbReference type="CTD" id="10870"/>
<proteinExistence type="predicted"/>
<keyword evidence="1" id="KW-1133">Transmembrane helix</keyword>
<dbReference type="RefSeq" id="XP_020633073.2">
    <property type="nucleotide sequence ID" value="XM_020777414.2"/>
</dbReference>
<gene>
    <name evidence="4" type="primary">HCST</name>
</gene>
<evidence type="ECO:0000256" key="1">
    <source>
        <dbReference type="SAM" id="Phobius"/>
    </source>
</evidence>
<dbReference type="KEGG" id="pvt:110069844"/>
<dbReference type="GO" id="GO:0051897">
    <property type="term" value="P:positive regulation of phosphatidylinositol 3-kinase/protein kinase B signal transduction"/>
    <property type="evidence" value="ECO:0007669"/>
    <property type="project" value="InterPro"/>
</dbReference>
<dbReference type="AlphaFoldDB" id="A0A6J0SE51"/>
<feature type="chain" id="PRO_5045978378" evidence="2">
    <location>
        <begin position="19"/>
        <end position="78"/>
    </location>
</feature>
<keyword evidence="3" id="KW-1185">Reference proteome</keyword>
<accession>A0A6J0SE51</accession>
<evidence type="ECO:0000256" key="2">
    <source>
        <dbReference type="SAM" id="SignalP"/>
    </source>
</evidence>